<name>A0A7W7CH52_9PSEU</name>
<evidence type="ECO:0000259" key="6">
    <source>
        <dbReference type="Pfam" id="PF07730"/>
    </source>
</evidence>
<dbReference type="EMBL" id="JACHMH010000001">
    <property type="protein sequence ID" value="MBB4681160.1"/>
    <property type="molecule type" value="Genomic_DNA"/>
</dbReference>
<comment type="caution">
    <text evidence="7">The sequence shown here is derived from an EMBL/GenBank/DDBJ whole genome shotgun (WGS) entry which is preliminary data.</text>
</comment>
<dbReference type="Proteomes" id="UP000533598">
    <property type="component" value="Unassembled WGS sequence"/>
</dbReference>
<dbReference type="PANTHER" id="PTHR24421">
    <property type="entry name" value="NITRATE/NITRITE SENSOR PROTEIN NARX-RELATED"/>
    <property type="match status" value="1"/>
</dbReference>
<evidence type="ECO:0000256" key="1">
    <source>
        <dbReference type="ARBA" id="ARBA00022679"/>
    </source>
</evidence>
<dbReference type="SUPFAM" id="SSF55874">
    <property type="entry name" value="ATPase domain of HSP90 chaperone/DNA topoisomerase II/histidine kinase"/>
    <property type="match status" value="1"/>
</dbReference>
<feature type="region of interest" description="Disordered" evidence="4">
    <location>
        <begin position="363"/>
        <end position="382"/>
    </location>
</feature>
<dbReference type="InterPro" id="IPR036890">
    <property type="entry name" value="HATPase_C_sf"/>
</dbReference>
<keyword evidence="2 7" id="KW-0418">Kinase</keyword>
<feature type="transmembrane region" description="Helical" evidence="5">
    <location>
        <begin position="141"/>
        <end position="162"/>
    </location>
</feature>
<keyword evidence="5" id="KW-1133">Transmembrane helix</keyword>
<protein>
    <submittedName>
        <fullName evidence="7">Two-component system sensor histidine kinase DesK</fullName>
        <ecNumber evidence="7">2.7.13.3</ecNumber>
    </submittedName>
</protein>
<feature type="transmembrane region" description="Helical" evidence="5">
    <location>
        <begin position="111"/>
        <end position="129"/>
    </location>
</feature>
<organism evidence="7 8">
    <name type="scientific">Crossiella cryophila</name>
    <dbReference type="NCBI Taxonomy" id="43355"/>
    <lineage>
        <taxon>Bacteria</taxon>
        <taxon>Bacillati</taxon>
        <taxon>Actinomycetota</taxon>
        <taxon>Actinomycetes</taxon>
        <taxon>Pseudonocardiales</taxon>
        <taxon>Pseudonocardiaceae</taxon>
        <taxon>Crossiella</taxon>
    </lineage>
</organism>
<proteinExistence type="predicted"/>
<dbReference type="EC" id="2.7.13.3" evidence="7"/>
<feature type="domain" description="Signal transduction histidine kinase subgroup 3 dimerisation and phosphoacceptor" evidence="6">
    <location>
        <begin position="179"/>
        <end position="238"/>
    </location>
</feature>
<dbReference type="GO" id="GO:0046983">
    <property type="term" value="F:protein dimerization activity"/>
    <property type="evidence" value="ECO:0007669"/>
    <property type="project" value="InterPro"/>
</dbReference>
<sequence>MPFVERRLPLTGVAVAVLPVCLAVPWLSHLGVPDRGPSIWWSAPFLAVSAVLLTIAASIRLRRGLPTPRQRVAVLLPQVLLAITALFVLGPTTFAPVFTACTLLVLLPDPWAARGFLAVLAVEVLVLALRPESLVPVFSRIGHLLIAGLAVYATVRVAELALELSRTRASLADLAVARERTRVSRDLHDTLGQEITAIGLRADLAARLTREDPAAAAEHLAAIQRITESTMGTVRRVANGDWQPEFGEELRSAVALLTAAGIRYQLRFGAVVPAHAAETASWVVREAMTNVLKHSAARQVTLTTEDNEGWYRLTVHNDGAHPTTAAAIPPGSGQSGLAARLATLGGRLHASRVDRTCYRLTVEIPTTPPTSPTAPTASEVPR</sequence>
<gene>
    <name evidence="7" type="ORF">HNR67_007278</name>
</gene>
<dbReference type="InterPro" id="IPR050482">
    <property type="entry name" value="Sensor_HK_TwoCompSys"/>
</dbReference>
<feature type="compositionally biased region" description="Low complexity" evidence="4">
    <location>
        <begin position="373"/>
        <end position="382"/>
    </location>
</feature>
<accession>A0A7W7CH52</accession>
<feature type="transmembrane region" description="Helical" evidence="5">
    <location>
        <begin position="39"/>
        <end position="59"/>
    </location>
</feature>
<dbReference type="InterPro" id="IPR011712">
    <property type="entry name" value="Sig_transdc_His_kin_sub3_dim/P"/>
</dbReference>
<keyword evidence="1 7" id="KW-0808">Transferase</keyword>
<evidence type="ECO:0000256" key="2">
    <source>
        <dbReference type="ARBA" id="ARBA00022777"/>
    </source>
</evidence>
<reference evidence="7 8" key="1">
    <citation type="submission" date="2020-08" db="EMBL/GenBank/DDBJ databases">
        <title>Sequencing the genomes of 1000 actinobacteria strains.</title>
        <authorList>
            <person name="Klenk H.-P."/>
        </authorList>
    </citation>
    <scope>NUCLEOTIDE SEQUENCE [LARGE SCALE GENOMIC DNA]</scope>
    <source>
        <strain evidence="7 8">DSM 44230</strain>
    </source>
</reference>
<dbReference type="GO" id="GO:0016020">
    <property type="term" value="C:membrane"/>
    <property type="evidence" value="ECO:0007669"/>
    <property type="project" value="InterPro"/>
</dbReference>
<evidence type="ECO:0000256" key="3">
    <source>
        <dbReference type="ARBA" id="ARBA00023012"/>
    </source>
</evidence>
<keyword evidence="5" id="KW-0812">Transmembrane</keyword>
<evidence type="ECO:0000313" key="8">
    <source>
        <dbReference type="Proteomes" id="UP000533598"/>
    </source>
</evidence>
<dbReference type="Pfam" id="PF07730">
    <property type="entry name" value="HisKA_3"/>
    <property type="match status" value="1"/>
</dbReference>
<dbReference type="AlphaFoldDB" id="A0A7W7CH52"/>
<dbReference type="PANTHER" id="PTHR24421:SF63">
    <property type="entry name" value="SENSOR HISTIDINE KINASE DESK"/>
    <property type="match status" value="1"/>
</dbReference>
<keyword evidence="3" id="KW-0902">Two-component regulatory system</keyword>
<dbReference type="GO" id="GO:0000155">
    <property type="term" value="F:phosphorelay sensor kinase activity"/>
    <property type="evidence" value="ECO:0007669"/>
    <property type="project" value="InterPro"/>
</dbReference>
<dbReference type="RefSeq" id="WP_185007523.1">
    <property type="nucleotide sequence ID" value="NZ_BAAAUI010000045.1"/>
</dbReference>
<feature type="transmembrane region" description="Helical" evidence="5">
    <location>
        <begin position="79"/>
        <end position="105"/>
    </location>
</feature>
<dbReference type="CDD" id="cd16917">
    <property type="entry name" value="HATPase_UhpB-NarQ-NarX-like"/>
    <property type="match status" value="1"/>
</dbReference>
<keyword evidence="8" id="KW-1185">Reference proteome</keyword>
<evidence type="ECO:0000313" key="7">
    <source>
        <dbReference type="EMBL" id="MBB4681160.1"/>
    </source>
</evidence>
<dbReference type="Gene3D" id="1.20.5.1930">
    <property type="match status" value="1"/>
</dbReference>
<keyword evidence="5" id="KW-0472">Membrane</keyword>
<evidence type="ECO:0000256" key="5">
    <source>
        <dbReference type="SAM" id="Phobius"/>
    </source>
</evidence>
<evidence type="ECO:0000256" key="4">
    <source>
        <dbReference type="SAM" id="MobiDB-lite"/>
    </source>
</evidence>
<dbReference type="Gene3D" id="3.30.565.10">
    <property type="entry name" value="Histidine kinase-like ATPase, C-terminal domain"/>
    <property type="match status" value="1"/>
</dbReference>